<dbReference type="PANTHER" id="PTHR22726">
    <property type="entry name" value="METALLOENDOPEPTIDASE OMA1"/>
    <property type="match status" value="1"/>
</dbReference>
<dbReference type="InterPro" id="IPR051156">
    <property type="entry name" value="Mito/Outer_Membr_Metalloprot"/>
</dbReference>
<keyword evidence="3 6" id="KW-0378">Hydrolase</keyword>
<dbReference type="PANTHER" id="PTHR22726:SF1">
    <property type="entry name" value="METALLOENDOPEPTIDASE OMA1, MITOCHONDRIAL"/>
    <property type="match status" value="1"/>
</dbReference>
<dbReference type="InterPro" id="IPR001915">
    <property type="entry name" value="Peptidase_M48"/>
</dbReference>
<evidence type="ECO:0000259" key="9">
    <source>
        <dbReference type="Pfam" id="PF23368"/>
    </source>
</evidence>
<sequence length="354" mass="37891">MASDIRMIARGFWHPPGSSRAIPATLSGTGKTLFVSADGDSRDPLTMNDLIKVDISARIGSIPRRITFADGSMFETADNDAVDHWVRNHRRGGFVHELERFHPRLAVVVVGIILLAFGIYRYAVPAMVEIAVLVTPPAVTQWMASGTLLSLDQAVFSETELSLEKQQEILDGFAAVAAVSGRGPEGYNVNFRKGGAIGPNAFALPDGTLVITDELIALADGDMDMIIGVLAHEIGHVEREHSLRQLYRAAGTAGLIMLIAGDIGTAGEDILTNGAALVALSHSREAEHEADRISVELMHRAGRDPAAIGRFFEVIEAEFGLEGDSSFLSTHPGTAERRQAIADYASELKSSGAP</sequence>
<proteinExistence type="inferred from homology"/>
<keyword evidence="7" id="KW-1133">Transmembrane helix</keyword>
<dbReference type="Pfam" id="PF23368">
    <property type="entry name" value="DUF7092"/>
    <property type="match status" value="1"/>
</dbReference>
<evidence type="ECO:0000256" key="1">
    <source>
        <dbReference type="ARBA" id="ARBA00022670"/>
    </source>
</evidence>
<evidence type="ECO:0000313" key="11">
    <source>
        <dbReference type="Proteomes" id="UP000308530"/>
    </source>
</evidence>
<evidence type="ECO:0000256" key="2">
    <source>
        <dbReference type="ARBA" id="ARBA00022723"/>
    </source>
</evidence>
<evidence type="ECO:0000259" key="8">
    <source>
        <dbReference type="Pfam" id="PF01435"/>
    </source>
</evidence>
<dbReference type="Gene3D" id="3.30.2010.10">
    <property type="entry name" value="Metalloproteases ('zincins'), catalytic domain"/>
    <property type="match status" value="1"/>
</dbReference>
<accession>A0ABX6QMT9</accession>
<name>A0ABX6QMT9_9HYPH</name>
<evidence type="ECO:0000256" key="5">
    <source>
        <dbReference type="ARBA" id="ARBA00023049"/>
    </source>
</evidence>
<evidence type="ECO:0000256" key="4">
    <source>
        <dbReference type="ARBA" id="ARBA00022833"/>
    </source>
</evidence>
<comment type="cofactor">
    <cofactor evidence="6">
        <name>Zn(2+)</name>
        <dbReference type="ChEBI" id="CHEBI:29105"/>
    </cofactor>
    <text evidence="6">Binds 1 zinc ion per subunit.</text>
</comment>
<dbReference type="InterPro" id="IPR055518">
    <property type="entry name" value="DUF7092"/>
</dbReference>
<evidence type="ECO:0000256" key="7">
    <source>
        <dbReference type="SAM" id="Phobius"/>
    </source>
</evidence>
<feature type="domain" description="Peptidase M48" evidence="8">
    <location>
        <begin position="166"/>
        <end position="343"/>
    </location>
</feature>
<keyword evidence="4 6" id="KW-0862">Zinc</keyword>
<evidence type="ECO:0000256" key="3">
    <source>
        <dbReference type="ARBA" id="ARBA00022801"/>
    </source>
</evidence>
<keyword evidence="7" id="KW-0472">Membrane</keyword>
<evidence type="ECO:0000313" key="10">
    <source>
        <dbReference type="EMBL" id="QLF69430.1"/>
    </source>
</evidence>
<keyword evidence="7" id="KW-0812">Transmembrane</keyword>
<gene>
    <name evidence="10" type="ORF">FE840_007665</name>
</gene>
<comment type="similarity">
    <text evidence="6">Belongs to the peptidase M48 family.</text>
</comment>
<dbReference type="RefSeq" id="WP_138285979.1">
    <property type="nucleotide sequence ID" value="NZ_CP058350.1"/>
</dbReference>
<organism evidence="10 11">
    <name type="scientific">Peteryoungia desertarenae</name>
    <dbReference type="NCBI Taxonomy" id="1813451"/>
    <lineage>
        <taxon>Bacteria</taxon>
        <taxon>Pseudomonadati</taxon>
        <taxon>Pseudomonadota</taxon>
        <taxon>Alphaproteobacteria</taxon>
        <taxon>Hyphomicrobiales</taxon>
        <taxon>Rhizobiaceae</taxon>
        <taxon>Peteryoungia</taxon>
    </lineage>
</organism>
<keyword evidence="5 6" id="KW-0482">Metalloprotease</keyword>
<dbReference type="Proteomes" id="UP000308530">
    <property type="component" value="Chromosome"/>
</dbReference>
<evidence type="ECO:0000256" key="6">
    <source>
        <dbReference type="RuleBase" id="RU003983"/>
    </source>
</evidence>
<dbReference type="EMBL" id="CP058350">
    <property type="protein sequence ID" value="QLF69430.1"/>
    <property type="molecule type" value="Genomic_DNA"/>
</dbReference>
<reference evidence="10 11" key="1">
    <citation type="submission" date="2020-06" db="EMBL/GenBank/DDBJ databases">
        <title>Genome sequence of Rhizobium sp strain ADMK78.</title>
        <authorList>
            <person name="Rahi P."/>
        </authorList>
    </citation>
    <scope>NUCLEOTIDE SEQUENCE [LARGE SCALE GENOMIC DNA]</scope>
    <source>
        <strain evidence="10 11">ADMK78</strain>
    </source>
</reference>
<dbReference type="Pfam" id="PF01435">
    <property type="entry name" value="Peptidase_M48"/>
    <property type="match status" value="1"/>
</dbReference>
<feature type="transmembrane region" description="Helical" evidence="7">
    <location>
        <begin position="105"/>
        <end position="123"/>
    </location>
</feature>
<protein>
    <submittedName>
        <fullName evidence="10">M48 family metallopeptidase</fullName>
    </submittedName>
</protein>
<dbReference type="CDD" id="cd07332">
    <property type="entry name" value="M48C_Oma1_like"/>
    <property type="match status" value="1"/>
</dbReference>
<keyword evidence="2" id="KW-0479">Metal-binding</keyword>
<feature type="domain" description="DUF7092" evidence="9">
    <location>
        <begin position="9"/>
        <end position="88"/>
    </location>
</feature>
<keyword evidence="11" id="KW-1185">Reference proteome</keyword>
<keyword evidence="1 6" id="KW-0645">Protease</keyword>